<keyword evidence="1" id="KW-0472">Membrane</keyword>
<feature type="transmembrane region" description="Helical" evidence="1">
    <location>
        <begin position="89"/>
        <end position="108"/>
    </location>
</feature>
<dbReference type="Proteomes" id="UP000822688">
    <property type="component" value="Chromosome 1"/>
</dbReference>
<keyword evidence="1" id="KW-0812">Transmembrane</keyword>
<keyword evidence="3" id="KW-1185">Reference proteome</keyword>
<feature type="transmembrane region" description="Helical" evidence="1">
    <location>
        <begin position="7"/>
        <end position="31"/>
    </location>
</feature>
<keyword evidence="1" id="KW-1133">Transmembrane helix</keyword>
<evidence type="ECO:0000313" key="3">
    <source>
        <dbReference type="Proteomes" id="UP000822688"/>
    </source>
</evidence>
<accession>A0A8T0JDM4</accession>
<protein>
    <submittedName>
        <fullName evidence="2">Uncharacterized protein</fullName>
    </submittedName>
</protein>
<name>A0A8T0JDM4_CERPU</name>
<dbReference type="AlphaFoldDB" id="A0A8T0JDM4"/>
<evidence type="ECO:0000313" key="2">
    <source>
        <dbReference type="EMBL" id="KAG0593555.1"/>
    </source>
</evidence>
<sequence>MQIVCNWVGAGFTLLPVEVGGNLFWLLWGYWVGYGVFMELRNSAVEVWIWALCTDQPPVLSALLCPALPCLALPAEGAAGVRCLPLDCLLASFLLPLLCAIVALHGLMPRVLA</sequence>
<comment type="caution">
    <text evidence="2">The sequence shown here is derived from an EMBL/GenBank/DDBJ whole genome shotgun (WGS) entry which is preliminary data.</text>
</comment>
<gene>
    <name evidence="2" type="ORF">KC19_1G338500</name>
</gene>
<dbReference type="EMBL" id="CM026421">
    <property type="protein sequence ID" value="KAG0593555.1"/>
    <property type="molecule type" value="Genomic_DNA"/>
</dbReference>
<reference evidence="2" key="1">
    <citation type="submission" date="2020-06" db="EMBL/GenBank/DDBJ databases">
        <title>WGS assembly of Ceratodon purpureus strain R40.</title>
        <authorList>
            <person name="Carey S.B."/>
            <person name="Jenkins J."/>
            <person name="Shu S."/>
            <person name="Lovell J.T."/>
            <person name="Sreedasyam A."/>
            <person name="Maumus F."/>
            <person name="Tiley G.P."/>
            <person name="Fernandez-Pozo N."/>
            <person name="Barry K."/>
            <person name="Chen C."/>
            <person name="Wang M."/>
            <person name="Lipzen A."/>
            <person name="Daum C."/>
            <person name="Saski C.A."/>
            <person name="Payton A.C."/>
            <person name="Mcbreen J.C."/>
            <person name="Conrad R.E."/>
            <person name="Kollar L.M."/>
            <person name="Olsson S."/>
            <person name="Huttunen S."/>
            <person name="Landis J.B."/>
            <person name="Wickett N.J."/>
            <person name="Johnson M.G."/>
            <person name="Rensing S.A."/>
            <person name="Grimwood J."/>
            <person name="Schmutz J."/>
            <person name="Mcdaniel S.F."/>
        </authorList>
    </citation>
    <scope>NUCLEOTIDE SEQUENCE</scope>
    <source>
        <strain evidence="2">R40</strain>
    </source>
</reference>
<organism evidence="2 3">
    <name type="scientific">Ceratodon purpureus</name>
    <name type="common">Fire moss</name>
    <name type="synonym">Dicranum purpureum</name>
    <dbReference type="NCBI Taxonomy" id="3225"/>
    <lineage>
        <taxon>Eukaryota</taxon>
        <taxon>Viridiplantae</taxon>
        <taxon>Streptophyta</taxon>
        <taxon>Embryophyta</taxon>
        <taxon>Bryophyta</taxon>
        <taxon>Bryophytina</taxon>
        <taxon>Bryopsida</taxon>
        <taxon>Dicranidae</taxon>
        <taxon>Pseudoditrichales</taxon>
        <taxon>Ditrichaceae</taxon>
        <taxon>Ceratodon</taxon>
    </lineage>
</organism>
<proteinExistence type="predicted"/>
<evidence type="ECO:0000256" key="1">
    <source>
        <dbReference type="SAM" id="Phobius"/>
    </source>
</evidence>